<dbReference type="InterPro" id="IPR046288">
    <property type="entry name" value="DUF6325"/>
</dbReference>
<dbReference type="OrthoDB" id="1779644at2"/>
<dbReference type="Proteomes" id="UP000198867">
    <property type="component" value="Unassembled WGS sequence"/>
</dbReference>
<dbReference type="AlphaFoldDB" id="A0A1I5C8U3"/>
<gene>
    <name evidence="1" type="ORF">SAMN05216219_2283</name>
</gene>
<dbReference type="EMBL" id="FOVM01000006">
    <property type="protein sequence ID" value="SFN83453.1"/>
    <property type="molecule type" value="Genomic_DNA"/>
</dbReference>
<evidence type="ECO:0000313" key="1">
    <source>
        <dbReference type="EMBL" id="SFN83453.1"/>
    </source>
</evidence>
<evidence type="ECO:0008006" key="3">
    <source>
        <dbReference type="Google" id="ProtNLM"/>
    </source>
</evidence>
<sequence>MATTDVHGPIDFVLIEFPLDQKATGKTAEALMDLVERRVIWVYDLLIIAKDEDGSVAGIEWSEEASVELEGFASLASVQSGLLDDDDIASAADAMNPGTVAALLIYENVWAIPFIAAAREAGGDVIASARIPAQDIMAALDAAEAALRS</sequence>
<protein>
    <recommendedName>
        <fullName evidence="3">DUF1269 domain-containing protein</fullName>
    </recommendedName>
</protein>
<organism evidence="1 2">
    <name type="scientific">Mycetocola miduiensis</name>
    <dbReference type="NCBI Taxonomy" id="995034"/>
    <lineage>
        <taxon>Bacteria</taxon>
        <taxon>Bacillati</taxon>
        <taxon>Actinomycetota</taxon>
        <taxon>Actinomycetes</taxon>
        <taxon>Micrococcales</taxon>
        <taxon>Microbacteriaceae</taxon>
        <taxon>Mycetocola</taxon>
    </lineage>
</organism>
<dbReference type="STRING" id="995034.SAMN05216219_2283"/>
<reference evidence="2" key="1">
    <citation type="submission" date="2016-10" db="EMBL/GenBank/DDBJ databases">
        <authorList>
            <person name="Varghese N."/>
            <person name="Submissions S."/>
        </authorList>
    </citation>
    <scope>NUCLEOTIDE SEQUENCE [LARGE SCALE GENOMIC DNA]</scope>
    <source>
        <strain evidence="2">CGMCC 1.11101</strain>
    </source>
</reference>
<proteinExistence type="predicted"/>
<dbReference type="Pfam" id="PF19850">
    <property type="entry name" value="DUF6325"/>
    <property type="match status" value="1"/>
</dbReference>
<evidence type="ECO:0000313" key="2">
    <source>
        <dbReference type="Proteomes" id="UP000198867"/>
    </source>
</evidence>
<name>A0A1I5C8U3_9MICO</name>
<keyword evidence="2" id="KW-1185">Reference proteome</keyword>
<accession>A0A1I5C8U3</accession>